<feature type="transmembrane region" description="Helical" evidence="6">
    <location>
        <begin position="138"/>
        <end position="157"/>
    </location>
</feature>
<evidence type="ECO:0000256" key="4">
    <source>
        <dbReference type="ARBA" id="ARBA00022989"/>
    </source>
</evidence>
<keyword evidence="9" id="KW-1185">Reference proteome</keyword>
<gene>
    <name evidence="8" type="ORF">GCM10023320_61720</name>
</gene>
<feature type="transmembrane region" description="Helical" evidence="6">
    <location>
        <begin position="46"/>
        <end position="70"/>
    </location>
</feature>
<dbReference type="PANTHER" id="PTHR43124:SF3">
    <property type="entry name" value="CHLORAMPHENICOL EFFLUX PUMP RV0191"/>
    <property type="match status" value="1"/>
</dbReference>
<feature type="transmembrane region" description="Helical" evidence="6">
    <location>
        <begin position="239"/>
        <end position="260"/>
    </location>
</feature>
<dbReference type="InterPro" id="IPR036259">
    <property type="entry name" value="MFS_trans_sf"/>
</dbReference>
<evidence type="ECO:0000256" key="2">
    <source>
        <dbReference type="ARBA" id="ARBA00022475"/>
    </source>
</evidence>
<evidence type="ECO:0000256" key="3">
    <source>
        <dbReference type="ARBA" id="ARBA00022692"/>
    </source>
</evidence>
<feature type="transmembrane region" description="Helical" evidence="6">
    <location>
        <begin position="295"/>
        <end position="314"/>
    </location>
</feature>
<dbReference type="PROSITE" id="PS51257">
    <property type="entry name" value="PROKAR_LIPOPROTEIN"/>
    <property type="match status" value="1"/>
</dbReference>
<dbReference type="PROSITE" id="PS50850">
    <property type="entry name" value="MFS"/>
    <property type="match status" value="1"/>
</dbReference>
<dbReference type="InterPro" id="IPR020846">
    <property type="entry name" value="MFS_dom"/>
</dbReference>
<dbReference type="EMBL" id="BAABJO010000029">
    <property type="protein sequence ID" value="GAA5134241.1"/>
    <property type="molecule type" value="Genomic_DNA"/>
</dbReference>
<name>A0ABP9P0K3_9PSEU</name>
<feature type="domain" description="Major facilitator superfamily (MFS) profile" evidence="7">
    <location>
        <begin position="13"/>
        <end position="387"/>
    </location>
</feature>
<evidence type="ECO:0000313" key="8">
    <source>
        <dbReference type="EMBL" id="GAA5134241.1"/>
    </source>
</evidence>
<dbReference type="SUPFAM" id="SSF103473">
    <property type="entry name" value="MFS general substrate transporter"/>
    <property type="match status" value="1"/>
</dbReference>
<organism evidence="8 9">
    <name type="scientific">Pseudonocardia adelaidensis</name>
    <dbReference type="NCBI Taxonomy" id="648754"/>
    <lineage>
        <taxon>Bacteria</taxon>
        <taxon>Bacillati</taxon>
        <taxon>Actinomycetota</taxon>
        <taxon>Actinomycetes</taxon>
        <taxon>Pseudonocardiales</taxon>
        <taxon>Pseudonocardiaceae</taxon>
        <taxon>Pseudonocardia</taxon>
    </lineage>
</organism>
<dbReference type="Pfam" id="PF07690">
    <property type="entry name" value="MFS_1"/>
    <property type="match status" value="1"/>
</dbReference>
<feature type="transmembrane region" description="Helical" evidence="6">
    <location>
        <begin position="82"/>
        <end position="102"/>
    </location>
</feature>
<accession>A0ABP9P0K3</accession>
<feature type="transmembrane region" description="Helical" evidence="6">
    <location>
        <begin position="334"/>
        <end position="352"/>
    </location>
</feature>
<dbReference type="Gene3D" id="1.20.1250.20">
    <property type="entry name" value="MFS general substrate transporter like domains"/>
    <property type="match status" value="1"/>
</dbReference>
<keyword evidence="2" id="KW-1003">Cell membrane</keyword>
<evidence type="ECO:0000256" key="6">
    <source>
        <dbReference type="SAM" id="Phobius"/>
    </source>
</evidence>
<dbReference type="InterPro" id="IPR011701">
    <property type="entry name" value="MFS"/>
</dbReference>
<comment type="subcellular location">
    <subcellularLocation>
        <location evidence="1">Cell membrane</location>
        <topology evidence="1">Multi-pass membrane protein</topology>
    </subcellularLocation>
</comment>
<feature type="transmembrane region" description="Helical" evidence="6">
    <location>
        <begin position="267"/>
        <end position="289"/>
    </location>
</feature>
<reference evidence="9" key="1">
    <citation type="journal article" date="2019" name="Int. J. Syst. Evol. Microbiol.">
        <title>The Global Catalogue of Microorganisms (GCM) 10K type strain sequencing project: providing services to taxonomists for standard genome sequencing and annotation.</title>
        <authorList>
            <consortium name="The Broad Institute Genomics Platform"/>
            <consortium name="The Broad Institute Genome Sequencing Center for Infectious Disease"/>
            <person name="Wu L."/>
            <person name="Ma J."/>
        </authorList>
    </citation>
    <scope>NUCLEOTIDE SEQUENCE [LARGE SCALE GENOMIC DNA]</scope>
    <source>
        <strain evidence="9">JCM 18302</strain>
    </source>
</reference>
<dbReference type="RefSeq" id="WP_345609829.1">
    <property type="nucleotide sequence ID" value="NZ_BAABJO010000029.1"/>
</dbReference>
<sequence>MTTDTGRAAERARLRLLQLTALTSSCDRFALPPMLVVIGLDLGEPLVAVVAVASAYFLAYGLMQPVWGLVSDRIGRVRVMRVSLLGAALAGVVSALSPNLLVLGVSRTVSAGCVAALVPATLVYVGDMWEVRVRQRPLAEVLTASSLGIAVATAGAGVLAQVIGWRAVPALTGIGAAALWVALRRLPEPEREPTTGSPLQSITTVLRHRWALVVLVLVLVEGMVVLGVVTYLAPAVQALGSSAAVGGLVAASYGAGAVVFSRLVRVLVGRLSAAGLATVGAVMLAAGWALPAATVSIATVTAAGVLLGGSWAFLHTTLQSWSTEVVAGERATMVALFAALLFLGAAVGTAVLAPLADTGAFEEAFRVALAVAVPLAVAAVLARRRYGDRGDDRGRDPEGVDPAPGT</sequence>
<dbReference type="InterPro" id="IPR050189">
    <property type="entry name" value="MFS_Efflux_Transporters"/>
</dbReference>
<keyword evidence="5 6" id="KW-0472">Membrane</keyword>
<evidence type="ECO:0000256" key="1">
    <source>
        <dbReference type="ARBA" id="ARBA00004651"/>
    </source>
</evidence>
<keyword evidence="3 6" id="KW-0812">Transmembrane</keyword>
<feature type="transmembrane region" description="Helical" evidence="6">
    <location>
        <begin position="364"/>
        <end position="382"/>
    </location>
</feature>
<feature type="transmembrane region" description="Helical" evidence="6">
    <location>
        <begin position="108"/>
        <end position="126"/>
    </location>
</feature>
<protein>
    <recommendedName>
        <fullName evidence="7">Major facilitator superfamily (MFS) profile domain-containing protein</fullName>
    </recommendedName>
</protein>
<feature type="transmembrane region" description="Helical" evidence="6">
    <location>
        <begin position="163"/>
        <end position="183"/>
    </location>
</feature>
<evidence type="ECO:0000256" key="5">
    <source>
        <dbReference type="ARBA" id="ARBA00023136"/>
    </source>
</evidence>
<dbReference type="Proteomes" id="UP001500804">
    <property type="component" value="Unassembled WGS sequence"/>
</dbReference>
<evidence type="ECO:0000313" key="9">
    <source>
        <dbReference type="Proteomes" id="UP001500804"/>
    </source>
</evidence>
<dbReference type="PANTHER" id="PTHR43124">
    <property type="entry name" value="PURINE EFFLUX PUMP PBUE"/>
    <property type="match status" value="1"/>
</dbReference>
<keyword evidence="4 6" id="KW-1133">Transmembrane helix</keyword>
<proteinExistence type="predicted"/>
<feature type="transmembrane region" description="Helical" evidence="6">
    <location>
        <begin position="210"/>
        <end position="233"/>
    </location>
</feature>
<comment type="caution">
    <text evidence="8">The sequence shown here is derived from an EMBL/GenBank/DDBJ whole genome shotgun (WGS) entry which is preliminary data.</text>
</comment>
<evidence type="ECO:0000259" key="7">
    <source>
        <dbReference type="PROSITE" id="PS50850"/>
    </source>
</evidence>